<dbReference type="EMBL" id="KQ947406">
    <property type="protein sequence ID" value="KUJ22826.1"/>
    <property type="molecule type" value="Genomic_DNA"/>
</dbReference>
<accession>A0A194XRQ0</accession>
<dbReference type="GeneID" id="28816362"/>
<feature type="transmembrane region" description="Helical" evidence="1">
    <location>
        <begin position="41"/>
        <end position="63"/>
    </location>
</feature>
<feature type="transmembrane region" description="Helical" evidence="1">
    <location>
        <begin position="6"/>
        <end position="29"/>
    </location>
</feature>
<keyword evidence="1" id="KW-0812">Transmembrane</keyword>
<evidence type="ECO:0000256" key="1">
    <source>
        <dbReference type="SAM" id="Phobius"/>
    </source>
</evidence>
<keyword evidence="1" id="KW-1133">Transmembrane helix</keyword>
<proteinExistence type="predicted"/>
<dbReference type="AlphaFoldDB" id="A0A194XRQ0"/>
<keyword evidence="1" id="KW-0472">Membrane</keyword>
<protein>
    <submittedName>
        <fullName evidence="2">Uncharacterized protein</fullName>
    </submittedName>
</protein>
<evidence type="ECO:0000313" key="2">
    <source>
        <dbReference type="EMBL" id="KUJ22826.1"/>
    </source>
</evidence>
<name>A0A194XRQ0_MOLSC</name>
<sequence length="70" mass="8155">MKRVIFLNSLIILFSALLTYALSVFYCVGLRLKSEVRGWDVIMVICTCLMFWAFHACIVHLLFGDYGFRE</sequence>
<evidence type="ECO:0000313" key="3">
    <source>
        <dbReference type="Proteomes" id="UP000070700"/>
    </source>
</evidence>
<keyword evidence="3" id="KW-1185">Reference proteome</keyword>
<organism evidence="2 3">
    <name type="scientific">Mollisia scopiformis</name>
    <name type="common">Conifer needle endophyte fungus</name>
    <name type="synonym">Phialocephala scopiformis</name>
    <dbReference type="NCBI Taxonomy" id="149040"/>
    <lineage>
        <taxon>Eukaryota</taxon>
        <taxon>Fungi</taxon>
        <taxon>Dikarya</taxon>
        <taxon>Ascomycota</taxon>
        <taxon>Pezizomycotina</taxon>
        <taxon>Leotiomycetes</taxon>
        <taxon>Helotiales</taxon>
        <taxon>Mollisiaceae</taxon>
        <taxon>Mollisia</taxon>
    </lineage>
</organism>
<gene>
    <name evidence="2" type="ORF">LY89DRAFT_311419</name>
</gene>
<reference evidence="2 3" key="1">
    <citation type="submission" date="2015-10" db="EMBL/GenBank/DDBJ databases">
        <title>Full genome of DAOMC 229536 Phialocephala scopiformis, a fungal endophyte of spruce producing the potent anti-insectan compound rugulosin.</title>
        <authorList>
            <consortium name="DOE Joint Genome Institute"/>
            <person name="Walker A.K."/>
            <person name="Frasz S.L."/>
            <person name="Seifert K.A."/>
            <person name="Miller J.D."/>
            <person name="Mondo S.J."/>
            <person name="Labutti K."/>
            <person name="Lipzen A."/>
            <person name="Dockter R."/>
            <person name="Kennedy M."/>
            <person name="Grigoriev I.V."/>
            <person name="Spatafora J.W."/>
        </authorList>
    </citation>
    <scope>NUCLEOTIDE SEQUENCE [LARGE SCALE GENOMIC DNA]</scope>
    <source>
        <strain evidence="2 3">CBS 120377</strain>
    </source>
</reference>
<dbReference type="Proteomes" id="UP000070700">
    <property type="component" value="Unassembled WGS sequence"/>
</dbReference>
<dbReference type="InParanoid" id="A0A194XRQ0"/>
<dbReference type="RefSeq" id="XP_018077181.1">
    <property type="nucleotide sequence ID" value="XM_018206636.1"/>
</dbReference>
<dbReference type="KEGG" id="psco:LY89DRAFT_311419"/>